<dbReference type="AlphaFoldDB" id="A0A8H3F8Z0"/>
<feature type="transmembrane region" description="Helical" evidence="7">
    <location>
        <begin position="120"/>
        <end position="137"/>
    </location>
</feature>
<reference evidence="9" key="1">
    <citation type="submission" date="2021-03" db="EMBL/GenBank/DDBJ databases">
        <authorList>
            <person name="Tagirdzhanova G."/>
        </authorList>
    </citation>
    <scope>NUCLEOTIDE SEQUENCE</scope>
</reference>
<proteinExistence type="inferred from homology"/>
<feature type="compositionally biased region" description="Polar residues" evidence="6">
    <location>
        <begin position="28"/>
        <end position="39"/>
    </location>
</feature>
<keyword evidence="10" id="KW-1185">Reference proteome</keyword>
<dbReference type="OrthoDB" id="10021397at2759"/>
<evidence type="ECO:0000256" key="4">
    <source>
        <dbReference type="ARBA" id="ARBA00022989"/>
    </source>
</evidence>
<evidence type="ECO:0000256" key="2">
    <source>
        <dbReference type="ARBA" id="ARBA00007520"/>
    </source>
</evidence>
<evidence type="ECO:0000256" key="5">
    <source>
        <dbReference type="ARBA" id="ARBA00023136"/>
    </source>
</evidence>
<feature type="compositionally biased region" description="Basic and acidic residues" evidence="6">
    <location>
        <begin position="40"/>
        <end position="53"/>
    </location>
</feature>
<feature type="transmembrane region" description="Helical" evidence="7">
    <location>
        <begin position="240"/>
        <end position="259"/>
    </location>
</feature>
<dbReference type="GO" id="GO:0005886">
    <property type="term" value="C:plasma membrane"/>
    <property type="evidence" value="ECO:0007669"/>
    <property type="project" value="TreeGrafter"/>
</dbReference>
<sequence length="306" mass="32952">MQSQEVSSAPHQQQPSVSLDHPEKTDGNYYSSSITSPSQHESDGELVDGKEGTAETNTAAASSVPPSQNQNATPDWAHGFRLFNIMAAVTFVSFLMLLDGTIIVAAVSRITDDFNSLNDIGWYGAVYQLGSAVFQPLTGKIYMKFKPKWTFLSFFALFELGSLICGVANSSGMLIGGRVIAGFGTSGMLNGAMIIIAESAPMHRRPTLIGMVMGIAQLGLASGPLFGGLLTQYATWRWCFYLNLPIGGLVAVMLVFVRIPQQHPRPPPMSVVRSIHSDLDLLGFSIFSPALIMLLLALQWGGTTFA</sequence>
<feature type="transmembrane region" description="Helical" evidence="7">
    <location>
        <begin position="279"/>
        <end position="300"/>
    </location>
</feature>
<feature type="transmembrane region" description="Helical" evidence="7">
    <location>
        <begin position="149"/>
        <end position="169"/>
    </location>
</feature>
<feature type="compositionally biased region" description="Polar residues" evidence="6">
    <location>
        <begin position="1"/>
        <end position="17"/>
    </location>
</feature>
<dbReference type="InterPro" id="IPR011701">
    <property type="entry name" value="MFS"/>
</dbReference>
<evidence type="ECO:0000256" key="3">
    <source>
        <dbReference type="ARBA" id="ARBA00022692"/>
    </source>
</evidence>
<evidence type="ECO:0000256" key="6">
    <source>
        <dbReference type="SAM" id="MobiDB-lite"/>
    </source>
</evidence>
<evidence type="ECO:0000313" key="10">
    <source>
        <dbReference type="Proteomes" id="UP000664203"/>
    </source>
</evidence>
<dbReference type="PANTHER" id="PTHR23501">
    <property type="entry name" value="MAJOR FACILITATOR SUPERFAMILY"/>
    <property type="match status" value="1"/>
</dbReference>
<evidence type="ECO:0000256" key="1">
    <source>
        <dbReference type="ARBA" id="ARBA00004141"/>
    </source>
</evidence>
<dbReference type="InterPro" id="IPR036259">
    <property type="entry name" value="MFS_trans_sf"/>
</dbReference>
<keyword evidence="3 7" id="KW-0812">Transmembrane</keyword>
<keyword evidence="4 7" id="KW-1133">Transmembrane helix</keyword>
<comment type="subcellular location">
    <subcellularLocation>
        <location evidence="1">Membrane</location>
        <topology evidence="1">Multi-pass membrane protein</topology>
    </subcellularLocation>
</comment>
<evidence type="ECO:0000313" key="9">
    <source>
        <dbReference type="EMBL" id="CAF9919938.1"/>
    </source>
</evidence>
<dbReference type="PANTHER" id="PTHR23501:SF193">
    <property type="entry name" value="MULTIDRUG TRANSPORTER, PUTATIVE (AFU_ORTHOLOGUE AFUA_8G00940)-RELATED"/>
    <property type="match status" value="1"/>
</dbReference>
<dbReference type="InterPro" id="IPR020846">
    <property type="entry name" value="MFS_dom"/>
</dbReference>
<comment type="similarity">
    <text evidence="2">Belongs to the major facilitator superfamily. TCR/Tet family.</text>
</comment>
<dbReference type="Gene3D" id="1.20.1250.20">
    <property type="entry name" value="MFS general substrate transporter like domains"/>
    <property type="match status" value="1"/>
</dbReference>
<protein>
    <recommendedName>
        <fullName evidence="8">Major facilitator superfamily (MFS) profile domain-containing protein</fullName>
    </recommendedName>
</protein>
<evidence type="ECO:0000256" key="7">
    <source>
        <dbReference type="SAM" id="Phobius"/>
    </source>
</evidence>
<dbReference type="PROSITE" id="PS50850">
    <property type="entry name" value="MFS"/>
    <property type="match status" value="1"/>
</dbReference>
<dbReference type="Pfam" id="PF07690">
    <property type="entry name" value="MFS_1"/>
    <property type="match status" value="1"/>
</dbReference>
<evidence type="ECO:0000259" key="8">
    <source>
        <dbReference type="PROSITE" id="PS50850"/>
    </source>
</evidence>
<dbReference type="Proteomes" id="UP000664203">
    <property type="component" value="Unassembled WGS sequence"/>
</dbReference>
<accession>A0A8H3F8Z0</accession>
<keyword evidence="5 7" id="KW-0472">Membrane</keyword>
<feature type="transmembrane region" description="Helical" evidence="7">
    <location>
        <begin position="208"/>
        <end position="234"/>
    </location>
</feature>
<feature type="region of interest" description="Disordered" evidence="6">
    <location>
        <begin position="1"/>
        <end position="70"/>
    </location>
</feature>
<feature type="compositionally biased region" description="Polar residues" evidence="6">
    <location>
        <begin position="54"/>
        <end position="70"/>
    </location>
</feature>
<feature type="domain" description="Major facilitator superfamily (MFS) profile" evidence="8">
    <location>
        <begin position="85"/>
        <end position="306"/>
    </location>
</feature>
<dbReference type="SUPFAM" id="SSF103473">
    <property type="entry name" value="MFS general substrate transporter"/>
    <property type="match status" value="1"/>
</dbReference>
<name>A0A8H3F8Z0_9LECA</name>
<gene>
    <name evidence="9" type="ORF">ALECFALPRED_001379</name>
</gene>
<organism evidence="9 10">
    <name type="scientific">Alectoria fallacina</name>
    <dbReference type="NCBI Taxonomy" id="1903189"/>
    <lineage>
        <taxon>Eukaryota</taxon>
        <taxon>Fungi</taxon>
        <taxon>Dikarya</taxon>
        <taxon>Ascomycota</taxon>
        <taxon>Pezizomycotina</taxon>
        <taxon>Lecanoromycetes</taxon>
        <taxon>OSLEUM clade</taxon>
        <taxon>Lecanoromycetidae</taxon>
        <taxon>Lecanorales</taxon>
        <taxon>Lecanorineae</taxon>
        <taxon>Parmeliaceae</taxon>
        <taxon>Alectoria</taxon>
    </lineage>
</organism>
<comment type="caution">
    <text evidence="9">The sequence shown here is derived from an EMBL/GenBank/DDBJ whole genome shotgun (WGS) entry which is preliminary data.</text>
</comment>
<feature type="transmembrane region" description="Helical" evidence="7">
    <location>
        <begin position="82"/>
        <end position="108"/>
    </location>
</feature>
<feature type="transmembrane region" description="Helical" evidence="7">
    <location>
        <begin position="175"/>
        <end position="196"/>
    </location>
</feature>
<dbReference type="EMBL" id="CAJPDR010000131">
    <property type="protein sequence ID" value="CAF9919938.1"/>
    <property type="molecule type" value="Genomic_DNA"/>
</dbReference>
<dbReference type="GO" id="GO:0022857">
    <property type="term" value="F:transmembrane transporter activity"/>
    <property type="evidence" value="ECO:0007669"/>
    <property type="project" value="InterPro"/>
</dbReference>